<dbReference type="InterPro" id="IPR036890">
    <property type="entry name" value="HATPase_C_sf"/>
</dbReference>
<dbReference type="EMBL" id="JACSDY010000015">
    <property type="protein sequence ID" value="KAF7406816.1"/>
    <property type="molecule type" value="Genomic_DNA"/>
</dbReference>
<dbReference type="GO" id="GO:0032300">
    <property type="term" value="C:mismatch repair complex"/>
    <property type="evidence" value="ECO:0007669"/>
    <property type="project" value="InterPro"/>
</dbReference>
<dbReference type="GO" id="GO:0006298">
    <property type="term" value="P:mismatch repair"/>
    <property type="evidence" value="ECO:0007669"/>
    <property type="project" value="InterPro"/>
</dbReference>
<sequence>MELIEIPPVALNVFEMVLNSLNERASCVAIRIYNKEKKIQVVDNGIGVSIDALAGLEDIGKDNIHDLQLHYNLRYNSLKNIFKNFPIISISSRCQNSLETNTKIYRKGLSPIMLKETFRPSTGTTVSIYNYSNTIYAHKQTISIICFLIANISLNSPKTSFTLRDEDDIFLQITKDRDSKKVLEMLYGEHILQDYIWTIPSTKVLTIQYHGYIGMIKTEKKALHYIFLNNRPVYCTTIINTILDYFIQHLNYYMRICNVSKEMIFLMFFINCTATEVVVTTKNDKRFMLLYKVRDVLDSVRQFINNIFLDEFFIKQLYEYIQFHIPKQVQKIDKSVESEKVHNVLPLYLKVDHSKKNHKTKKSILYNTNINHNPITVFYTKYGMFLYESIKQGRSIENYIIDIEHLKTDTFIKKRQKLQNINYNCNQYCFEENITSNISNNFDSKENIEYINCVNSNPNSNNTIANIEQTLSAKQEHDIEKTDYVEDYNCSLSEWSDWSYHTNEVKNDGIEVQNTLSKLKKKNESIKKYYKVFDFLPQKLNNLIQFRAIKLIKTPSFNNIDTSISFNEITHNYQENEQQHQDVDIHPCTFKQHFYEFRLKRTALQFIKVLNQINNQLIAALMIYDNMELLLMMDQHAVHERIRYENLLNDYRTSDYKSFLTKKLSIPIIVEVTVNMCTLLLCNKLSLDKFGIKLNAINENTLSIYSIPKCFITNKQYYNDIKLAMTIRNLLNEIVDNIMNGNGTNFLPLSIHNAISMEACRGAIKFGELLSVQQCIELFDDLKTTKSPTRCAHGRPSIIPIIELSELRRRCYKNIKVLSLLVLYNCFLSR</sequence>
<keyword evidence="5" id="KW-1185">Reference proteome</keyword>
<keyword evidence="2" id="KW-0227">DNA damage</keyword>
<dbReference type="GO" id="GO:0005524">
    <property type="term" value="F:ATP binding"/>
    <property type="evidence" value="ECO:0007669"/>
    <property type="project" value="InterPro"/>
</dbReference>
<dbReference type="PANTHER" id="PTHR10073">
    <property type="entry name" value="DNA MISMATCH REPAIR PROTEIN MLH, PMS, MUTL"/>
    <property type="match status" value="1"/>
</dbReference>
<dbReference type="Gene3D" id="3.30.1540.20">
    <property type="entry name" value="MutL, C-terminal domain, dimerisation subdomain"/>
    <property type="match status" value="1"/>
</dbReference>
<dbReference type="OrthoDB" id="429932at2759"/>
<reference evidence="4" key="1">
    <citation type="journal article" date="2020" name="G3 (Bethesda)">
        <title>High-Quality Assemblies for Three Invasive Social Wasps from the &lt;i&gt;Vespula&lt;/i&gt; Genus.</title>
        <authorList>
            <person name="Harrop T.W.R."/>
            <person name="Guhlin J."/>
            <person name="McLaughlin G.M."/>
            <person name="Permina E."/>
            <person name="Stockwell P."/>
            <person name="Gilligan J."/>
            <person name="Le Lec M.F."/>
            <person name="Gruber M.A.M."/>
            <person name="Quinn O."/>
            <person name="Lovegrove M."/>
            <person name="Duncan E.J."/>
            <person name="Remnant E.J."/>
            <person name="Van Eeckhoven J."/>
            <person name="Graham B."/>
            <person name="Knapp R.A."/>
            <person name="Langford K.W."/>
            <person name="Kronenberg Z."/>
            <person name="Press M.O."/>
            <person name="Eacker S.M."/>
            <person name="Wilson-Rankin E.E."/>
            <person name="Purcell J."/>
            <person name="Lester P.J."/>
            <person name="Dearden P.K."/>
        </authorList>
    </citation>
    <scope>NUCLEOTIDE SEQUENCE</scope>
    <source>
        <strain evidence="4">Volc-1</strain>
    </source>
</reference>
<dbReference type="Proteomes" id="UP000600918">
    <property type="component" value="Unassembled WGS sequence"/>
</dbReference>
<name>A0A834KMP0_VESPE</name>
<dbReference type="InterPro" id="IPR020568">
    <property type="entry name" value="Ribosomal_Su5_D2-typ_SF"/>
</dbReference>
<dbReference type="SMART" id="SM00853">
    <property type="entry name" value="MutL_C"/>
    <property type="match status" value="1"/>
</dbReference>
<evidence type="ECO:0000313" key="5">
    <source>
        <dbReference type="Proteomes" id="UP000600918"/>
    </source>
</evidence>
<evidence type="ECO:0000256" key="1">
    <source>
        <dbReference type="ARBA" id="ARBA00006082"/>
    </source>
</evidence>
<dbReference type="SUPFAM" id="SSF54211">
    <property type="entry name" value="Ribosomal protein S5 domain 2-like"/>
    <property type="match status" value="1"/>
</dbReference>
<accession>A0A834KMP0</accession>
<organism evidence="4 5">
    <name type="scientific">Vespula pensylvanica</name>
    <name type="common">Western yellow jacket</name>
    <name type="synonym">Wasp</name>
    <dbReference type="NCBI Taxonomy" id="30213"/>
    <lineage>
        <taxon>Eukaryota</taxon>
        <taxon>Metazoa</taxon>
        <taxon>Ecdysozoa</taxon>
        <taxon>Arthropoda</taxon>
        <taxon>Hexapoda</taxon>
        <taxon>Insecta</taxon>
        <taxon>Pterygota</taxon>
        <taxon>Neoptera</taxon>
        <taxon>Endopterygota</taxon>
        <taxon>Hymenoptera</taxon>
        <taxon>Apocrita</taxon>
        <taxon>Aculeata</taxon>
        <taxon>Vespoidea</taxon>
        <taxon>Vespidae</taxon>
        <taxon>Vespinae</taxon>
        <taxon>Vespula</taxon>
    </lineage>
</organism>
<dbReference type="Gene3D" id="3.30.1370.100">
    <property type="entry name" value="MutL, C-terminal domain, regulatory subdomain"/>
    <property type="match status" value="1"/>
</dbReference>
<dbReference type="Pfam" id="PF08676">
    <property type="entry name" value="MutL_C"/>
    <property type="match status" value="1"/>
</dbReference>
<evidence type="ECO:0000313" key="4">
    <source>
        <dbReference type="EMBL" id="KAF7406816.1"/>
    </source>
</evidence>
<dbReference type="InterPro" id="IPR037198">
    <property type="entry name" value="MutL_C_sf"/>
</dbReference>
<comment type="similarity">
    <text evidence="1">Belongs to the DNA mismatch repair MutL/HexB family.</text>
</comment>
<dbReference type="GO" id="GO:0016887">
    <property type="term" value="F:ATP hydrolysis activity"/>
    <property type="evidence" value="ECO:0007669"/>
    <property type="project" value="InterPro"/>
</dbReference>
<dbReference type="Gene3D" id="3.30.230.10">
    <property type="match status" value="1"/>
</dbReference>
<dbReference type="InterPro" id="IPR038973">
    <property type="entry name" value="MutL/Mlh/Pms-like"/>
</dbReference>
<feature type="domain" description="MutL C-terminal dimerisation" evidence="3">
    <location>
        <begin position="609"/>
        <end position="770"/>
    </location>
</feature>
<protein>
    <recommendedName>
        <fullName evidence="3">MutL C-terminal dimerisation domain-containing protein</fullName>
    </recommendedName>
</protein>
<dbReference type="InterPro" id="IPR042121">
    <property type="entry name" value="MutL_C_regsub"/>
</dbReference>
<gene>
    <name evidence="4" type="ORF">H0235_014472</name>
</gene>
<dbReference type="Gene3D" id="3.30.565.10">
    <property type="entry name" value="Histidine kinase-like ATPase, C-terminal domain"/>
    <property type="match status" value="1"/>
</dbReference>
<dbReference type="AlphaFoldDB" id="A0A834KMP0"/>
<dbReference type="SUPFAM" id="SSF55874">
    <property type="entry name" value="ATPase domain of HSP90 chaperone/DNA topoisomerase II/histidine kinase"/>
    <property type="match status" value="1"/>
</dbReference>
<dbReference type="GO" id="GO:0140664">
    <property type="term" value="F:ATP-dependent DNA damage sensor activity"/>
    <property type="evidence" value="ECO:0007669"/>
    <property type="project" value="InterPro"/>
</dbReference>
<dbReference type="InterPro" id="IPR042120">
    <property type="entry name" value="MutL_C_dimsub"/>
</dbReference>
<proteinExistence type="inferred from homology"/>
<dbReference type="InterPro" id="IPR014721">
    <property type="entry name" value="Ribsml_uS5_D2-typ_fold_subgr"/>
</dbReference>
<evidence type="ECO:0000256" key="2">
    <source>
        <dbReference type="ARBA" id="ARBA00022763"/>
    </source>
</evidence>
<dbReference type="PANTHER" id="PTHR10073:SF47">
    <property type="entry name" value="DNA MISMATCH REPAIR PROTEIN MLH3"/>
    <property type="match status" value="1"/>
</dbReference>
<dbReference type="InterPro" id="IPR014790">
    <property type="entry name" value="MutL_C"/>
</dbReference>
<dbReference type="SUPFAM" id="SSF118116">
    <property type="entry name" value="DNA mismatch repair protein MutL"/>
    <property type="match status" value="1"/>
</dbReference>
<evidence type="ECO:0000259" key="3">
    <source>
        <dbReference type="SMART" id="SM00853"/>
    </source>
</evidence>
<comment type="caution">
    <text evidence="4">The sequence shown here is derived from an EMBL/GenBank/DDBJ whole genome shotgun (WGS) entry which is preliminary data.</text>
</comment>